<gene>
    <name evidence="4" type="primary">LOC107411294</name>
</gene>
<organism evidence="3 4">
    <name type="scientific">Ziziphus jujuba</name>
    <name type="common">Chinese jujube</name>
    <name type="synonym">Ziziphus sativa</name>
    <dbReference type="NCBI Taxonomy" id="326968"/>
    <lineage>
        <taxon>Eukaryota</taxon>
        <taxon>Viridiplantae</taxon>
        <taxon>Streptophyta</taxon>
        <taxon>Embryophyta</taxon>
        <taxon>Tracheophyta</taxon>
        <taxon>Spermatophyta</taxon>
        <taxon>Magnoliopsida</taxon>
        <taxon>eudicotyledons</taxon>
        <taxon>Gunneridae</taxon>
        <taxon>Pentapetalae</taxon>
        <taxon>rosids</taxon>
        <taxon>fabids</taxon>
        <taxon>Rosales</taxon>
        <taxon>Rhamnaceae</taxon>
        <taxon>Paliureae</taxon>
        <taxon>Ziziphus</taxon>
    </lineage>
</organism>
<dbReference type="Proteomes" id="UP001652623">
    <property type="component" value="Chromosome 1"/>
</dbReference>
<dbReference type="Gene3D" id="1.10.720.10">
    <property type="match status" value="1"/>
</dbReference>
<sequence>MGLIVFYSHSVFRFPGFSVITKQWKLGNPMFSLRDVPSSFQRTDTQLTLSCIGADENRRGIPPKRSSASRRTKKKEENKKSPVDKKLNSSNQEEIIALFRRIQSSISKEEPTNAEEIHSNNSAESILKVLRRSKKQAKGKATNKEEGKVLTKRRGVPKKEPGIQRNPPVTDFKLTRPPSKFVKISPIPSLTAPRGKSIELSSEALPITNGTETDLLKPEEMKLPELKKLAKSRGIRGYSKLKKSELVNLLRS</sequence>
<dbReference type="KEGG" id="zju:107411294"/>
<feature type="compositionally biased region" description="Basic and acidic residues" evidence="1">
    <location>
        <begin position="74"/>
        <end position="87"/>
    </location>
</feature>
<evidence type="ECO:0000313" key="3">
    <source>
        <dbReference type="Proteomes" id="UP001652623"/>
    </source>
</evidence>
<name>A0A6P3Z9X2_ZIZJJ</name>
<reference evidence="3" key="1">
    <citation type="submission" date="2025-05" db="UniProtKB">
        <authorList>
            <consortium name="RefSeq"/>
        </authorList>
    </citation>
    <scope>NUCLEOTIDE SEQUENCE [LARGE SCALE GENOMIC DNA]</scope>
</reference>
<dbReference type="InParanoid" id="A0A6P3Z9X2"/>
<dbReference type="FunCoup" id="A0A6P3Z9X2">
    <property type="interactions" value="297"/>
</dbReference>
<dbReference type="RefSeq" id="XP_015874339.1">
    <property type="nucleotide sequence ID" value="XM_016018853.4"/>
</dbReference>
<keyword evidence="3" id="KW-1185">Reference proteome</keyword>
<dbReference type="PANTHER" id="PTHR34449">
    <property type="entry name" value="RHO TERMINATION FACTOR"/>
    <property type="match status" value="1"/>
</dbReference>
<dbReference type="AlphaFoldDB" id="A0A6P3Z9X2"/>
<protein>
    <submittedName>
        <fullName evidence="4">Uncharacterized protein LOC107411294</fullName>
    </submittedName>
</protein>
<dbReference type="Pfam" id="PF07498">
    <property type="entry name" value="Rho_N"/>
    <property type="match status" value="1"/>
</dbReference>
<dbReference type="GeneID" id="107411294"/>
<proteinExistence type="predicted"/>
<evidence type="ECO:0000259" key="2">
    <source>
        <dbReference type="Pfam" id="PF07498"/>
    </source>
</evidence>
<dbReference type="InterPro" id="IPR011112">
    <property type="entry name" value="Rho-like_N"/>
</dbReference>
<feature type="domain" description="Rho termination factor-like N-terminal" evidence="2">
    <location>
        <begin position="219"/>
        <end position="247"/>
    </location>
</feature>
<feature type="region of interest" description="Disordered" evidence="1">
    <location>
        <begin position="133"/>
        <end position="177"/>
    </location>
</feature>
<reference evidence="4" key="2">
    <citation type="submission" date="2025-08" db="UniProtKB">
        <authorList>
            <consortium name="RefSeq"/>
        </authorList>
    </citation>
    <scope>IDENTIFICATION</scope>
    <source>
        <tissue evidence="4">Seedling</tissue>
    </source>
</reference>
<accession>A0A6P3Z9X2</accession>
<evidence type="ECO:0000313" key="4">
    <source>
        <dbReference type="RefSeq" id="XP_015874339.1"/>
    </source>
</evidence>
<dbReference type="GO" id="GO:0006353">
    <property type="term" value="P:DNA-templated transcription termination"/>
    <property type="evidence" value="ECO:0007669"/>
    <property type="project" value="InterPro"/>
</dbReference>
<evidence type="ECO:0000256" key="1">
    <source>
        <dbReference type="SAM" id="MobiDB-lite"/>
    </source>
</evidence>
<feature type="region of interest" description="Disordered" evidence="1">
    <location>
        <begin position="54"/>
        <end position="87"/>
    </location>
</feature>
<dbReference type="PANTHER" id="PTHR34449:SF2">
    <property type="entry name" value="RHO TERMINATION FACTOR"/>
    <property type="match status" value="1"/>
</dbReference>